<reference evidence="1" key="1">
    <citation type="submission" date="2019-05" db="EMBL/GenBank/DDBJ databases">
        <authorList>
            <person name="Piombo E."/>
        </authorList>
    </citation>
    <scope>NUCLEOTIDE SEQUENCE</scope>
    <source>
        <strain evidence="1">C2S</strain>
    </source>
</reference>
<name>A0A9Q9RDB6_FUSFU</name>
<proteinExistence type="predicted"/>
<dbReference type="Proteomes" id="UP000760494">
    <property type="component" value="Unassembled WGS sequence"/>
</dbReference>
<accession>A0A9Q9RDB6</accession>
<evidence type="ECO:0000313" key="1">
    <source>
        <dbReference type="EMBL" id="VTT61326.1"/>
    </source>
</evidence>
<evidence type="ECO:0000313" key="2">
    <source>
        <dbReference type="Proteomes" id="UP000760494"/>
    </source>
</evidence>
<gene>
    <name evidence="1" type="ORF">C2S_4453</name>
</gene>
<sequence>MNLQYVSRQPVKGPSLWLSVTPEDEARMRRHPGQDMIYSIPEVIPHRSVGSGRIMSISNMSYRNFPARLLQKYAYGVKIGLARLTAPTIATATATATATTTATLRSLAT</sequence>
<protein>
    <submittedName>
        <fullName evidence="1">Uncharacterized protein</fullName>
    </submittedName>
</protein>
<comment type="caution">
    <text evidence="1">The sequence shown here is derived from an EMBL/GenBank/DDBJ whole genome shotgun (WGS) entry which is preliminary data.</text>
</comment>
<dbReference type="EMBL" id="CABFJX010000057">
    <property type="protein sequence ID" value="VTT61326.1"/>
    <property type="molecule type" value="Genomic_DNA"/>
</dbReference>
<organism evidence="1 2">
    <name type="scientific">Fusarium fujikuroi</name>
    <name type="common">Bakanae and foot rot disease fungus</name>
    <name type="synonym">Gibberella fujikuroi</name>
    <dbReference type="NCBI Taxonomy" id="5127"/>
    <lineage>
        <taxon>Eukaryota</taxon>
        <taxon>Fungi</taxon>
        <taxon>Dikarya</taxon>
        <taxon>Ascomycota</taxon>
        <taxon>Pezizomycotina</taxon>
        <taxon>Sordariomycetes</taxon>
        <taxon>Hypocreomycetidae</taxon>
        <taxon>Hypocreales</taxon>
        <taxon>Nectriaceae</taxon>
        <taxon>Fusarium</taxon>
        <taxon>Fusarium fujikuroi species complex</taxon>
    </lineage>
</organism>
<dbReference type="AlphaFoldDB" id="A0A9Q9RDB6"/>